<comment type="caution">
    <text evidence="15">The sequence shown here is derived from an EMBL/GenBank/DDBJ whole genome shotgun (WGS) entry which is preliminary data.</text>
</comment>
<dbReference type="AlphaFoldDB" id="A0AAV2QK41"/>
<proteinExistence type="inferred from homology"/>
<organism evidence="15 16">
    <name type="scientific">Meganyctiphanes norvegica</name>
    <name type="common">Northern krill</name>
    <name type="synonym">Thysanopoda norvegica</name>
    <dbReference type="NCBI Taxonomy" id="48144"/>
    <lineage>
        <taxon>Eukaryota</taxon>
        <taxon>Metazoa</taxon>
        <taxon>Ecdysozoa</taxon>
        <taxon>Arthropoda</taxon>
        <taxon>Crustacea</taxon>
        <taxon>Multicrustacea</taxon>
        <taxon>Malacostraca</taxon>
        <taxon>Eumalacostraca</taxon>
        <taxon>Eucarida</taxon>
        <taxon>Euphausiacea</taxon>
        <taxon>Euphausiidae</taxon>
        <taxon>Meganyctiphanes</taxon>
    </lineage>
</organism>
<keyword evidence="5" id="KW-0677">Repeat</keyword>
<evidence type="ECO:0000313" key="16">
    <source>
        <dbReference type="Proteomes" id="UP001497623"/>
    </source>
</evidence>
<keyword evidence="8" id="KW-0805">Transcription regulation</keyword>
<dbReference type="PROSITE" id="PS50157">
    <property type="entry name" value="ZINC_FINGER_C2H2_2"/>
    <property type="match status" value="6"/>
</dbReference>
<dbReference type="GO" id="GO:0006357">
    <property type="term" value="P:regulation of transcription by RNA polymerase II"/>
    <property type="evidence" value="ECO:0007669"/>
    <property type="project" value="TreeGrafter"/>
</dbReference>
<evidence type="ECO:0000256" key="10">
    <source>
        <dbReference type="ARBA" id="ARBA00023163"/>
    </source>
</evidence>
<name>A0AAV2QK41_MEGNR</name>
<feature type="domain" description="C2H2-type" evidence="14">
    <location>
        <begin position="545"/>
        <end position="572"/>
    </location>
</feature>
<keyword evidence="9" id="KW-0238">DNA-binding</keyword>
<protein>
    <recommendedName>
        <fullName evidence="14">C2H2-type domain-containing protein</fullName>
    </recommendedName>
</protein>
<dbReference type="FunFam" id="3.30.160.60:FF:000624">
    <property type="entry name" value="zinc finger protein 697"/>
    <property type="match status" value="1"/>
</dbReference>
<dbReference type="FunFam" id="3.30.160.60:FF:000110">
    <property type="entry name" value="Zinc finger protein-like"/>
    <property type="match status" value="1"/>
</dbReference>
<accession>A0AAV2QK41</accession>
<feature type="domain" description="C2H2-type" evidence="14">
    <location>
        <begin position="601"/>
        <end position="628"/>
    </location>
</feature>
<feature type="region of interest" description="Disordered" evidence="13">
    <location>
        <begin position="710"/>
        <end position="744"/>
    </location>
</feature>
<evidence type="ECO:0000256" key="9">
    <source>
        <dbReference type="ARBA" id="ARBA00023125"/>
    </source>
</evidence>
<keyword evidence="10" id="KW-0804">Transcription</keyword>
<keyword evidence="11" id="KW-0539">Nucleus</keyword>
<dbReference type="GO" id="GO:0000978">
    <property type="term" value="F:RNA polymerase II cis-regulatory region sequence-specific DNA binding"/>
    <property type="evidence" value="ECO:0007669"/>
    <property type="project" value="TreeGrafter"/>
</dbReference>
<feature type="domain" description="C2H2-type" evidence="14">
    <location>
        <begin position="487"/>
        <end position="514"/>
    </location>
</feature>
<dbReference type="Pfam" id="PF00096">
    <property type="entry name" value="zf-C2H2"/>
    <property type="match status" value="3"/>
</dbReference>
<keyword evidence="4" id="KW-0479">Metal-binding</keyword>
<keyword evidence="7" id="KW-0862">Zinc</keyword>
<dbReference type="InterPro" id="IPR013087">
    <property type="entry name" value="Znf_C2H2_type"/>
</dbReference>
<sequence length="776" mass="90598">NFSEPSVEKGEDIQKEEDNSEIQLLSHKKVSNFKLCIICQENKDEELVMLTEDFIKNFHKVVVNRNDKRCQILKDELLNHDSFLDNLPQYHPSCRRDFRFKMKIETSPFETNFSLCIVCQDNTGEKLLNITERGFPTIQFAVLHRNDAIAKRLKVSVESQDMFLSFKPKVHITCRRYANRKNILRKIQTAERKLERKGEEEIDSEPKIAGEKLLQLLRDKKQSKESNETVLIDISSVKFETNCFVCKNQIHKKAKRNLVFITKEKYNRLINKAVELHDENMLSITTSTEDPENKLQYHKYCLNHYFQKRVSTKVNYNNLPYDIAFTTLVKRIEEPLFIQGKAFDIIELRDEYKHYLSEQGVISNMKSDKIMEKLKRHFTIPYNKCIIKIDKHGLKYNIIYSKHLTEDEINAEAERLNRRRKRIADKGESDNENEERESELTDNPRLITQSLGENIISSGNNANIKINRVFTKYKKRKVEKKPKELKFTCSECGCMFAHNGALLSHMKKHNDGDLQKSTLCEVCGKSFKNRKACTLHLLTHGEKKFSCTHCDKMFYTSDTLKCHEMIHTGEKKYKCTICDMKFLRAHYLTKHMRSHSEERPFICQVCGYAGKDKTRLNEHMNKHSDVNPYVCEICGKSYKYRSVFRYHKYTHTGKPHKCAECDFTCYTKVSLRKHMETHGKNMTYKKQVSSYTLTKRKSLVKDVQNFKDLVNDTDSDSNNTTPSCPSASQAPAEPHTSTDTSSTCPTTTSSATPWVYFPSGTLPQYYVLNCEDIKFK</sequence>
<dbReference type="Proteomes" id="UP001497623">
    <property type="component" value="Unassembled WGS sequence"/>
</dbReference>
<evidence type="ECO:0000256" key="7">
    <source>
        <dbReference type="ARBA" id="ARBA00022833"/>
    </source>
</evidence>
<dbReference type="SMART" id="SM00355">
    <property type="entry name" value="ZnF_C2H2"/>
    <property type="match status" value="7"/>
</dbReference>
<feature type="region of interest" description="Disordered" evidence="13">
    <location>
        <begin position="422"/>
        <end position="444"/>
    </location>
</feature>
<evidence type="ECO:0000256" key="4">
    <source>
        <dbReference type="ARBA" id="ARBA00022723"/>
    </source>
</evidence>
<evidence type="ECO:0000313" key="15">
    <source>
        <dbReference type="EMBL" id="CAL4084187.1"/>
    </source>
</evidence>
<evidence type="ECO:0000259" key="14">
    <source>
        <dbReference type="PROSITE" id="PS50157"/>
    </source>
</evidence>
<dbReference type="GO" id="GO:0008270">
    <property type="term" value="F:zinc ion binding"/>
    <property type="evidence" value="ECO:0007669"/>
    <property type="project" value="UniProtKB-KW"/>
</dbReference>
<evidence type="ECO:0000256" key="5">
    <source>
        <dbReference type="ARBA" id="ARBA00022737"/>
    </source>
</evidence>
<feature type="domain" description="C2H2-type" evidence="14">
    <location>
        <begin position="629"/>
        <end position="656"/>
    </location>
</feature>
<evidence type="ECO:0000256" key="8">
    <source>
        <dbReference type="ARBA" id="ARBA00023015"/>
    </source>
</evidence>
<feature type="domain" description="C2H2-type" evidence="14">
    <location>
        <begin position="518"/>
        <end position="545"/>
    </location>
</feature>
<dbReference type="GO" id="GO:0003700">
    <property type="term" value="F:DNA-binding transcription factor activity"/>
    <property type="evidence" value="ECO:0007669"/>
    <property type="project" value="TreeGrafter"/>
</dbReference>
<dbReference type="SUPFAM" id="SSF57667">
    <property type="entry name" value="beta-beta-alpha zinc fingers"/>
    <property type="match status" value="5"/>
</dbReference>
<feature type="non-terminal residue" evidence="15">
    <location>
        <position position="1"/>
    </location>
</feature>
<evidence type="ECO:0000256" key="11">
    <source>
        <dbReference type="ARBA" id="ARBA00023242"/>
    </source>
</evidence>
<dbReference type="PROSITE" id="PS00028">
    <property type="entry name" value="ZINC_FINGER_C2H2_1"/>
    <property type="match status" value="6"/>
</dbReference>
<evidence type="ECO:0000256" key="2">
    <source>
        <dbReference type="ARBA" id="ARBA00006991"/>
    </source>
</evidence>
<feature type="domain" description="C2H2-type" evidence="14">
    <location>
        <begin position="573"/>
        <end position="600"/>
    </location>
</feature>
<dbReference type="GO" id="GO:0005634">
    <property type="term" value="C:nucleus"/>
    <property type="evidence" value="ECO:0007669"/>
    <property type="project" value="UniProtKB-SubCell"/>
</dbReference>
<comment type="similarity">
    <text evidence="3">Belongs to the hunchback C2H2-type zinc-finger protein family.</text>
</comment>
<dbReference type="InterPro" id="IPR050589">
    <property type="entry name" value="Ikaros_C2H2-ZF"/>
</dbReference>
<comment type="subcellular location">
    <subcellularLocation>
        <location evidence="1">Nucleus</location>
    </subcellularLocation>
</comment>
<dbReference type="PANTHER" id="PTHR24404:SF114">
    <property type="entry name" value="KLUMPFUSS, ISOFORM B-RELATED"/>
    <property type="match status" value="1"/>
</dbReference>
<feature type="compositionally biased region" description="Polar residues" evidence="13">
    <location>
        <begin position="716"/>
        <end position="729"/>
    </location>
</feature>
<evidence type="ECO:0000256" key="12">
    <source>
        <dbReference type="PROSITE-ProRule" id="PRU00042"/>
    </source>
</evidence>
<dbReference type="Gene3D" id="3.30.160.60">
    <property type="entry name" value="Classic Zinc Finger"/>
    <property type="match status" value="6"/>
</dbReference>
<dbReference type="FunFam" id="3.30.160.60:FF:001156">
    <property type="entry name" value="Zinc finger protein 407"/>
    <property type="match status" value="1"/>
</dbReference>
<dbReference type="FunFam" id="3.30.160.60:FF:000614">
    <property type="entry name" value="Zinc finger protein 142"/>
    <property type="match status" value="1"/>
</dbReference>
<dbReference type="FunFam" id="3.30.160.60:FF:000193">
    <property type="entry name" value="Zinc finger protein 300"/>
    <property type="match status" value="1"/>
</dbReference>
<evidence type="ECO:0000256" key="1">
    <source>
        <dbReference type="ARBA" id="ARBA00004123"/>
    </source>
</evidence>
<evidence type="ECO:0000256" key="6">
    <source>
        <dbReference type="ARBA" id="ARBA00022771"/>
    </source>
</evidence>
<evidence type="ECO:0000256" key="3">
    <source>
        <dbReference type="ARBA" id="ARBA00007746"/>
    </source>
</evidence>
<gene>
    <name evidence="15" type="ORF">MNOR_LOCUS12343</name>
</gene>
<dbReference type="EMBL" id="CAXKWB010006747">
    <property type="protein sequence ID" value="CAL4084187.1"/>
    <property type="molecule type" value="Genomic_DNA"/>
</dbReference>
<evidence type="ECO:0000256" key="13">
    <source>
        <dbReference type="SAM" id="MobiDB-lite"/>
    </source>
</evidence>
<dbReference type="InterPro" id="IPR036236">
    <property type="entry name" value="Znf_C2H2_sf"/>
</dbReference>
<reference evidence="15 16" key="1">
    <citation type="submission" date="2024-05" db="EMBL/GenBank/DDBJ databases">
        <authorList>
            <person name="Wallberg A."/>
        </authorList>
    </citation>
    <scope>NUCLEOTIDE SEQUENCE [LARGE SCALE GENOMIC DNA]</scope>
</reference>
<dbReference type="PANTHER" id="PTHR24404">
    <property type="entry name" value="ZINC FINGER PROTEIN"/>
    <property type="match status" value="1"/>
</dbReference>
<comment type="similarity">
    <text evidence="2">Belongs to the krueppel C2H2-type zinc-finger protein family.</text>
</comment>
<keyword evidence="6 12" id="KW-0863">Zinc-finger</keyword>
<keyword evidence="16" id="KW-1185">Reference proteome</keyword>